<dbReference type="SUPFAM" id="SSF57716">
    <property type="entry name" value="Glucocorticoid receptor-like (DNA-binding domain)"/>
    <property type="match status" value="1"/>
</dbReference>
<dbReference type="InterPro" id="IPR010663">
    <property type="entry name" value="Znf_FPG/IleRS"/>
</dbReference>
<name>A0A2M7T7W1_9ACTN</name>
<comment type="caution">
    <text evidence="2">The sequence shown here is derived from an EMBL/GenBank/DDBJ whole genome shotgun (WGS) entry which is preliminary data.</text>
</comment>
<protein>
    <recommendedName>
        <fullName evidence="1">Zinc finger FPG/IleRS-type domain-containing protein</fullName>
    </recommendedName>
</protein>
<dbReference type="RefSeq" id="WP_353682458.1">
    <property type="nucleotide sequence ID" value="NZ_MNXI01000106.1"/>
</dbReference>
<dbReference type="Pfam" id="PF06827">
    <property type="entry name" value="zf-FPG_IleRS"/>
    <property type="match status" value="1"/>
</dbReference>
<gene>
    <name evidence="2" type="ORF">COY37_05865</name>
</gene>
<evidence type="ECO:0000259" key="1">
    <source>
        <dbReference type="Pfam" id="PF06827"/>
    </source>
</evidence>
<reference evidence="3" key="1">
    <citation type="submission" date="2017-09" db="EMBL/GenBank/DDBJ databases">
        <title>Depth-based differentiation of microbial function through sediment-hosted aquifers and enrichment of novel symbionts in the deep terrestrial subsurface.</title>
        <authorList>
            <person name="Probst A.J."/>
            <person name="Ladd B."/>
            <person name="Jarett J.K."/>
            <person name="Geller-Mcgrath D.E."/>
            <person name="Sieber C.M.K."/>
            <person name="Emerson J.B."/>
            <person name="Anantharaman K."/>
            <person name="Thomas B.C."/>
            <person name="Malmstrom R."/>
            <person name="Stieglmeier M."/>
            <person name="Klingl A."/>
            <person name="Woyke T."/>
            <person name="Ryan C.M."/>
            <person name="Banfield J.F."/>
        </authorList>
    </citation>
    <scope>NUCLEOTIDE SEQUENCE [LARGE SCALE GENOMIC DNA]</scope>
</reference>
<accession>A0A2M7T7W1</accession>
<evidence type="ECO:0000313" key="3">
    <source>
        <dbReference type="Proteomes" id="UP000230956"/>
    </source>
</evidence>
<dbReference type="AlphaFoldDB" id="A0A2M7T7W1"/>
<dbReference type="EMBL" id="PFNG01000143">
    <property type="protein sequence ID" value="PIZ38614.1"/>
    <property type="molecule type" value="Genomic_DNA"/>
</dbReference>
<organism evidence="2 3">
    <name type="scientific">Candidatus Aquicultor secundus</name>
    <dbReference type="NCBI Taxonomy" id="1973895"/>
    <lineage>
        <taxon>Bacteria</taxon>
        <taxon>Bacillati</taxon>
        <taxon>Actinomycetota</taxon>
        <taxon>Candidatus Aquicultoria</taxon>
        <taxon>Candidatus Aquicultorales</taxon>
        <taxon>Candidatus Aquicultoraceae</taxon>
        <taxon>Candidatus Aquicultor</taxon>
    </lineage>
</organism>
<evidence type="ECO:0000313" key="2">
    <source>
        <dbReference type="EMBL" id="PIZ38614.1"/>
    </source>
</evidence>
<dbReference type="Proteomes" id="UP000230956">
    <property type="component" value="Unassembled WGS sequence"/>
</dbReference>
<proteinExistence type="predicted"/>
<feature type="domain" description="Zinc finger FPG/IleRS-type" evidence="1">
    <location>
        <begin position="3"/>
        <end position="23"/>
    </location>
</feature>
<sequence length="23" mass="2663">MLHILEKIELSGRGTYFCPSCQH</sequence>